<protein>
    <recommendedName>
        <fullName evidence="2">WxL domain-containing protein</fullName>
    </recommendedName>
</protein>
<feature type="chain" id="PRO_5042956934" description="WxL domain-containing protein" evidence="1">
    <location>
        <begin position="26"/>
        <end position="221"/>
    </location>
</feature>
<name>A0AAQ3W7J7_9ENTE</name>
<dbReference type="AlphaFoldDB" id="A0AAQ3W7J7"/>
<evidence type="ECO:0000313" key="3">
    <source>
        <dbReference type="EMBL" id="WYK00163.1"/>
    </source>
</evidence>
<dbReference type="InterPro" id="IPR027994">
    <property type="entry name" value="WxL_dom"/>
</dbReference>
<evidence type="ECO:0000256" key="1">
    <source>
        <dbReference type="SAM" id="SignalP"/>
    </source>
</evidence>
<gene>
    <name evidence="3" type="ORF">A5821_001257</name>
</gene>
<evidence type="ECO:0000313" key="4">
    <source>
        <dbReference type="Proteomes" id="UP000194948"/>
    </source>
</evidence>
<keyword evidence="1" id="KW-0732">Signal</keyword>
<dbReference type="EMBL" id="CP147244">
    <property type="protein sequence ID" value="WYK00163.1"/>
    <property type="molecule type" value="Genomic_DNA"/>
</dbReference>
<feature type="domain" description="WxL" evidence="2">
    <location>
        <begin position="29"/>
        <end position="219"/>
    </location>
</feature>
<reference evidence="3 4" key="2">
    <citation type="submission" date="2024-03" db="EMBL/GenBank/DDBJ databases">
        <title>The Genome Sequence of Enterococcus sp. DIV0205d.</title>
        <authorList>
            <consortium name="The Broad Institute Genomics Platform"/>
            <consortium name="The Broad Institute Microbial Omics Core"/>
            <consortium name="The Broad Institute Genomic Center for Infectious Diseases"/>
            <person name="Earl A."/>
            <person name="Manson A."/>
            <person name="Gilmore M."/>
            <person name="Schwartman J."/>
            <person name="Shea T."/>
            <person name="Abouelleil A."/>
            <person name="Cao P."/>
            <person name="Chapman S."/>
            <person name="Cusick C."/>
            <person name="Young S."/>
            <person name="Neafsey D."/>
            <person name="Nusbaum C."/>
            <person name="Birren B."/>
        </authorList>
    </citation>
    <scope>NUCLEOTIDE SEQUENCE [LARGE SCALE GENOMIC DNA]</scope>
    <source>
        <strain evidence="3 4">7F3_DIV0205</strain>
    </source>
</reference>
<organism evidence="3 4">
    <name type="scientific">Candidatus Enterococcus palustris</name>
    <dbReference type="NCBI Taxonomy" id="1834189"/>
    <lineage>
        <taxon>Bacteria</taxon>
        <taxon>Bacillati</taxon>
        <taxon>Bacillota</taxon>
        <taxon>Bacilli</taxon>
        <taxon>Lactobacillales</taxon>
        <taxon>Enterococcaceae</taxon>
        <taxon>Enterococcus</taxon>
    </lineage>
</organism>
<evidence type="ECO:0000259" key="2">
    <source>
        <dbReference type="Pfam" id="PF13731"/>
    </source>
</evidence>
<dbReference type="RefSeq" id="WP_086313724.1">
    <property type="nucleotide sequence ID" value="NZ_CP147244.1"/>
</dbReference>
<keyword evidence="4" id="KW-1185">Reference proteome</keyword>
<dbReference type="Pfam" id="PF13731">
    <property type="entry name" value="WxL"/>
    <property type="match status" value="1"/>
</dbReference>
<feature type="signal peptide" evidence="1">
    <location>
        <begin position="1"/>
        <end position="25"/>
    </location>
</feature>
<sequence>MKKLSIVTGVALTSLLLVNGQSTFAADTATQKSTTANVEVTKSNLVDPGDPEEPIGPGIGTGDFTINAVSDFDFGQIKIGDIGTAKLGDGKKLGVEVIDERGTGAGWNVQVKMTNFSSTVNGNSDKIVKGWELVIPKGKVKSKNGDMANAPVTKVVTLNEAGVAQTVFSADKDKGLGRYTSIFMDKDTVTTTPVTLKIPSYAKIGTYKADLTWTLTTAPSK</sequence>
<proteinExistence type="predicted"/>
<dbReference type="Proteomes" id="UP000194948">
    <property type="component" value="Chromosome"/>
</dbReference>
<accession>A0AAQ3W7J7</accession>
<reference evidence="4" key="1">
    <citation type="submission" date="2017-05" db="EMBL/GenBank/DDBJ databases">
        <title>The Genome Sequence of EEnterococcus faecalis 9F2_4866.</title>
        <authorList>
            <consortium name="The Broad Institute Genomics Platform"/>
            <consortium name="The Broad Institute Genomic Center for Infectious Diseases"/>
            <person name="Earl A."/>
            <person name="Manson A."/>
            <person name="Schwartman J."/>
            <person name="Gilmore M."/>
            <person name="Abouelleil A."/>
            <person name="Cao P."/>
            <person name="Chapman S."/>
            <person name="Cusick C."/>
            <person name="Shea T."/>
            <person name="Young S."/>
            <person name="Neafsey D."/>
            <person name="Nusbaum C."/>
            <person name="Birren B."/>
        </authorList>
    </citation>
    <scope>NUCLEOTIDE SEQUENCE [LARGE SCALE GENOMIC DNA]</scope>
    <source>
        <strain evidence="4">7F3_DIV0205</strain>
    </source>
</reference>